<dbReference type="NCBIfam" id="TIGR01643">
    <property type="entry name" value="YD_repeat_2x"/>
    <property type="match status" value="2"/>
</dbReference>
<name>A0A3A8P6H0_9BACT</name>
<dbReference type="Pfam" id="PF05593">
    <property type="entry name" value="RHS_repeat"/>
    <property type="match status" value="1"/>
</dbReference>
<dbReference type="InterPro" id="IPR050708">
    <property type="entry name" value="T6SS_VgrG/RHS"/>
</dbReference>
<gene>
    <name evidence="4" type="ORF">D7V93_28400</name>
</gene>
<evidence type="ECO:0000259" key="3">
    <source>
        <dbReference type="Pfam" id="PF25023"/>
    </source>
</evidence>
<dbReference type="PANTHER" id="PTHR32305">
    <property type="match status" value="1"/>
</dbReference>
<evidence type="ECO:0000313" key="5">
    <source>
        <dbReference type="Proteomes" id="UP000272888"/>
    </source>
</evidence>
<dbReference type="InterPro" id="IPR022385">
    <property type="entry name" value="Rhs_assc_core"/>
</dbReference>
<keyword evidence="5" id="KW-1185">Reference proteome</keyword>
<evidence type="ECO:0000256" key="1">
    <source>
        <dbReference type="ARBA" id="ARBA00022737"/>
    </source>
</evidence>
<dbReference type="PANTHER" id="PTHR32305:SF15">
    <property type="entry name" value="PROTEIN RHSA-RELATED"/>
    <property type="match status" value="1"/>
</dbReference>
<reference evidence="5" key="1">
    <citation type="submission" date="2018-09" db="EMBL/GenBank/DDBJ databases">
        <authorList>
            <person name="Livingstone P.G."/>
            <person name="Whitworth D.E."/>
        </authorList>
    </citation>
    <scope>NUCLEOTIDE SEQUENCE [LARGE SCALE GENOMIC DNA]</scope>
    <source>
        <strain evidence="5">CA051B</strain>
    </source>
</reference>
<evidence type="ECO:0000313" key="4">
    <source>
        <dbReference type="EMBL" id="RKH52087.1"/>
    </source>
</evidence>
<dbReference type="Pfam" id="PF25023">
    <property type="entry name" value="TEN_YD-shell"/>
    <property type="match status" value="1"/>
</dbReference>
<sequence length="1908" mass="209462">MQPALTLSYQGNSGSNILGQGWSITGLSAVTRCPRTLAQDGRVEGISFTSADAFCLDGQRLIAIQGVYGASGTEYRTEQESFSKVVSLEADGSGPALFKVYLKDGRVMTYGKLNNSTLAGERGSVRALDATGFAVSRDGKENRLLWAVSQVEDRSGNFMSFQYVKTHDLTDGSYEQTLSRIAYTGSSLGAGRPAYRFIDFDYDGHSNPRIVHLNGLKTKASRRLKEIRVSGPNPVATGLVHSYRLTYLPVAQSSVTRLASFQECDGAGVCLPAVTFSWTLESDLFEDVDTGITDILSPPTPAAIFRALNPIDVDGDGFDDLLYRTTSSQAYSYKWVMRYGSAAGYGAAVDAVSLPNVCWDITAGHNGKWADINLDGLPDVSFLQWNACNGPGQYSELKHFRRTNLPGGRTANSFQEVGNDGRGGDAFWYADLNGDAYPELVRVLTSTRTLGYRPNVGGALQPFQPIVTSDLNDNNQFALNLDGSSKTSLLFIEMRRPPGPHDIYEEVGKRYWSMTQRPDGTFAKQETTLVRSDVELMPDGTPFDYGPEGDETCDNCYKWQYLFVDLTGDSLPDAVRAKAETGGDLEVLVNTGDGFAPPFPIQLPVGFKLSPFTSDNGIRVVDFNLDGRQDLLLMDDGKGTRDRVALLQSVGTGFSVRSLGMSVGQSGARGFTLSQLLDANGDGLMDLAQMINGRMHVYLRKGPPAGLLTGVTDSLGSRIEFSYKPMIDPSVYTPGTGCSYPQVCVKKGQWLVSEHRVDTGSPVMHATRYSYVDGRADLLGRGWLGFARMTAKDLVSGTESRVDHDNQTRAGTFYPLAGTPVFQVTTMFLPGRLHLQVRATQHKILAQGTSRVDARLRVFPEVITEEVYDRLETDAWNAGLLNRVVSVLGFDETYGNVLNRKQMFSNGDEMEWVTGYQNDPVNWLVGLPVEESQTSTVQGVAQVRRLSYEYKPGTVLLKKTTVEPNDPVLEVITEQLRDDDGLLYEVRTMGAGMISRSTQFTYDSLERVHPVSVINGLWHMGTYAYHPSLGLPAVKVDENGIVTRWQYDGFGRVRKLDNPDAADVSLSYVACPNEAGCAYQVQSQTVQGQEERTNLDRLGRTLSVSKRAFNDADGWSTSRREFDLLGRVSWSWAPSPTGSKEVGTSFTYDALGRPLVTTYPDGSKTVRQYIANQVNSFDEKNNLQVSWLDVYGRTASVDDYVDGRKLTTTYRYGPFGNPAGVLSADGTGPTFKYDRQGRRVEVNDPDSGLSISKYNALGELTESKDANGDTTLYEHDLLGRVTKTTNRDGVSTYIWDNANAGNAGIGKLYKSIKDDLAGTAQSVISTQYAYDSFGRPVEDLWTIGGSQYAIGRQYDAYSRLFQLQYPQVGTTNFAVNYEYTARGQLKRVRAANNGPAYWSVEGRNGLQQLTAESFGNGVSSLRRYDTRGRLLFIQGTHGSQELQKLAYEYEPNGNVRSRHDRHDPLRMSTEDFTYDALDRLKSWTVFQNCQSRTANYGYDDLGNLLSRQGMGENISSFYERTGGAGPHAVTRSSLGAYTYDASGNQLTAPGRTVTYTTFGLPSRVVTGTGNTEYRYDSMNARVVKSASSGESTFYVGGLFEERRAPNGAMSRVFNVLGDAGTVAQLAWTTDALGNASAPKTTYLHTDALGSVATLSDEMGGVTEQLRYEPFGGRRLAQSLASPVVRGSSGVRQGFTGHEHEEELGLINMKGRIYEPSLGRFLSPDQFLPGQDPSQALNRYSYVLNNPLKYVDPSGWLPLVMPIIVYDSWYGGYVTPGWAMSRVVRWVDEYNCNVMTADGQMCNVVHREEEAWWETGPSMRAETWWALTRLTLGAQGAYYQEALGYGARFSGGAVLGGWVAQIPLGAYFIPMVPGQSAAYYQGYAWSLDWGAKVESALGLAAEVVGAGGM</sequence>
<dbReference type="InterPro" id="IPR022045">
    <property type="entry name" value="TcdB_toxin_mid/N"/>
</dbReference>
<accession>A0A3A8P6H0</accession>
<comment type="caution">
    <text evidence="4">The sequence shown here is derived from an EMBL/GenBank/DDBJ whole genome shotgun (WGS) entry which is preliminary data.</text>
</comment>
<dbReference type="Gene3D" id="2.180.10.10">
    <property type="entry name" value="RHS repeat-associated core"/>
    <property type="match status" value="2"/>
</dbReference>
<dbReference type="InterPro" id="IPR028994">
    <property type="entry name" value="Integrin_alpha_N"/>
</dbReference>
<protein>
    <submittedName>
        <fullName evidence="4">Uncharacterized protein</fullName>
    </submittedName>
</protein>
<keyword evidence="1" id="KW-0677">Repeat</keyword>
<dbReference type="NCBIfam" id="TIGR03696">
    <property type="entry name" value="Rhs_assc_core"/>
    <property type="match status" value="1"/>
</dbReference>
<dbReference type="EMBL" id="RAWB01000366">
    <property type="protein sequence ID" value="RKH52087.1"/>
    <property type="molecule type" value="Genomic_DNA"/>
</dbReference>
<evidence type="ECO:0000259" key="2">
    <source>
        <dbReference type="Pfam" id="PF12256"/>
    </source>
</evidence>
<organism evidence="4 5">
    <name type="scientific">Corallococcus llansteffanensis</name>
    <dbReference type="NCBI Taxonomy" id="2316731"/>
    <lineage>
        <taxon>Bacteria</taxon>
        <taxon>Pseudomonadati</taxon>
        <taxon>Myxococcota</taxon>
        <taxon>Myxococcia</taxon>
        <taxon>Myxococcales</taxon>
        <taxon>Cystobacterineae</taxon>
        <taxon>Myxococcaceae</taxon>
        <taxon>Corallococcus</taxon>
    </lineage>
</organism>
<feature type="non-terminal residue" evidence="4">
    <location>
        <position position="1908"/>
    </location>
</feature>
<dbReference type="SUPFAM" id="SSF69318">
    <property type="entry name" value="Integrin alpha N-terminal domain"/>
    <property type="match status" value="2"/>
</dbReference>
<dbReference type="InterPro" id="IPR006530">
    <property type="entry name" value="YD"/>
</dbReference>
<dbReference type="Pfam" id="PF12256">
    <property type="entry name" value="TcdB_toxin_midN"/>
    <property type="match status" value="1"/>
</dbReference>
<dbReference type="InterPro" id="IPR031325">
    <property type="entry name" value="RHS_repeat"/>
</dbReference>
<feature type="domain" description="Insecticide toxin TcdB middle/N-terminal" evidence="2">
    <location>
        <begin position="650"/>
        <end position="794"/>
    </location>
</feature>
<dbReference type="Proteomes" id="UP000272888">
    <property type="component" value="Unassembled WGS sequence"/>
</dbReference>
<proteinExistence type="predicted"/>
<dbReference type="InterPro" id="IPR056823">
    <property type="entry name" value="TEN-like_YD-shell"/>
</dbReference>
<feature type="domain" description="Teneurin-like YD-shell" evidence="3">
    <location>
        <begin position="1418"/>
        <end position="1746"/>
    </location>
</feature>